<reference evidence="4" key="1">
    <citation type="submission" date="2016-01" db="EMBL/GenBank/DDBJ databases">
        <title>Reference transcriptome for the parasite Schistocephalus solidus: insights into the molecular evolution of parasitism.</title>
        <authorList>
            <person name="Hebert F.O."/>
            <person name="Grambauer S."/>
            <person name="Barber I."/>
            <person name="Landry C.R."/>
            <person name="Aubin-Horth N."/>
        </authorList>
    </citation>
    <scope>NUCLEOTIDE SEQUENCE</scope>
</reference>
<dbReference type="GO" id="GO:0019005">
    <property type="term" value="C:SCF ubiquitin ligase complex"/>
    <property type="evidence" value="ECO:0007669"/>
    <property type="project" value="TreeGrafter"/>
</dbReference>
<dbReference type="GO" id="GO:0031146">
    <property type="term" value="P:SCF-dependent proteasomal ubiquitin-dependent protein catabolic process"/>
    <property type="evidence" value="ECO:0007669"/>
    <property type="project" value="TreeGrafter"/>
</dbReference>
<evidence type="ECO:0000256" key="2">
    <source>
        <dbReference type="SAM" id="MobiDB-lite"/>
    </source>
</evidence>
<dbReference type="InterPro" id="IPR036047">
    <property type="entry name" value="F-box-like_dom_sf"/>
</dbReference>
<dbReference type="InterPro" id="IPR001611">
    <property type="entry name" value="Leu-rich_rpt"/>
</dbReference>
<accession>A0A0X3PGP8</accession>
<dbReference type="Pfam" id="PF25372">
    <property type="entry name" value="DUF7885"/>
    <property type="match status" value="1"/>
</dbReference>
<sequence length="549" mass="61493">MSHPNSPVTCYRHSLALQPSTVSFFLLHVYRILHCQKAIGSIPLMRVLRPQVQTRKKDVQFTNLFSFRPDLRPGPSSDSTPLSADAEIDRESRGGPSISILPPELLLEIFQFLPPYELIRTIPLVCRSWRLLAIHPTLGRVLKVKGHIPSSVCARLLSERPLLRVFRCTALKCFPYVLQDVCRLEHLQCLNMGFCDLDERTALNLARNAPVNLRHLNLEGCTIIDGGFLRILVSRCKRLEALNLSHCTNVGNDGVQEITRGLTLLRRLNLDGIQWITDEALEALLEGRAVQNGTLCCIWLDGFELSATGFSNFLSRLLDIHISKIASHLGLPSVSSRRLPDNPKFLELLRADGLEILSISFAEYIDDSCLPHIACLASLVELALRKGRLFTSQALCDTFSPARQSQLRYLRHLDLTDCPAVNDAVVKAICEGCGSLLVALFLNWCWSVTDVGLVRILETCHRLQHLSLVGNHVIIGESFRNLPTSQPYLRILNLAQCNQVLDSVLSSVAVQMQDLYIFDYFGERVGGSLDDVCQFDLARSMNKVPICEH</sequence>
<dbReference type="SMART" id="SM00367">
    <property type="entry name" value="LRR_CC"/>
    <property type="match status" value="7"/>
</dbReference>
<dbReference type="PANTHER" id="PTHR13318">
    <property type="entry name" value="PARTNER OF PAIRED, ISOFORM B-RELATED"/>
    <property type="match status" value="1"/>
</dbReference>
<evidence type="ECO:0000259" key="3">
    <source>
        <dbReference type="PROSITE" id="PS50181"/>
    </source>
</evidence>
<dbReference type="AlphaFoldDB" id="A0A0X3PGP8"/>
<dbReference type="EMBL" id="GEEE01012058">
    <property type="protein sequence ID" value="JAP51167.1"/>
    <property type="molecule type" value="Transcribed_RNA"/>
</dbReference>
<dbReference type="PROSITE" id="PS50181">
    <property type="entry name" value="FBOX"/>
    <property type="match status" value="1"/>
</dbReference>
<evidence type="ECO:0000256" key="1">
    <source>
        <dbReference type="ARBA" id="ARBA00022786"/>
    </source>
</evidence>
<name>A0A0X3PGP8_SCHSO</name>
<proteinExistence type="predicted"/>
<dbReference type="EMBL" id="GEEE01012276">
    <property type="protein sequence ID" value="JAP50949.1"/>
    <property type="molecule type" value="Transcribed_RNA"/>
</dbReference>
<dbReference type="SUPFAM" id="SSF81383">
    <property type="entry name" value="F-box domain"/>
    <property type="match status" value="1"/>
</dbReference>
<feature type="domain" description="F-box" evidence="3">
    <location>
        <begin position="95"/>
        <end position="142"/>
    </location>
</feature>
<dbReference type="Gene3D" id="3.80.10.10">
    <property type="entry name" value="Ribonuclease Inhibitor"/>
    <property type="match status" value="2"/>
</dbReference>
<evidence type="ECO:0000313" key="4">
    <source>
        <dbReference type="EMBL" id="JAP50949.1"/>
    </source>
</evidence>
<gene>
    <name evidence="4" type="primary">FXL14</name>
    <name evidence="4" type="ORF">TR126923</name>
</gene>
<dbReference type="InterPro" id="IPR032675">
    <property type="entry name" value="LRR_dom_sf"/>
</dbReference>
<dbReference type="SUPFAM" id="SSF52047">
    <property type="entry name" value="RNI-like"/>
    <property type="match status" value="1"/>
</dbReference>
<dbReference type="Pfam" id="PF13516">
    <property type="entry name" value="LRR_6"/>
    <property type="match status" value="1"/>
</dbReference>
<feature type="region of interest" description="Disordered" evidence="2">
    <location>
        <begin position="70"/>
        <end position="95"/>
    </location>
</feature>
<dbReference type="PANTHER" id="PTHR13318:SF190">
    <property type="entry name" value="PARTNER OF PAIRED, ISOFORM B"/>
    <property type="match status" value="1"/>
</dbReference>
<organism evidence="4">
    <name type="scientific">Schistocephalus solidus</name>
    <name type="common">Tapeworm</name>
    <dbReference type="NCBI Taxonomy" id="70667"/>
    <lineage>
        <taxon>Eukaryota</taxon>
        <taxon>Metazoa</taxon>
        <taxon>Spiralia</taxon>
        <taxon>Lophotrochozoa</taxon>
        <taxon>Platyhelminthes</taxon>
        <taxon>Cestoda</taxon>
        <taxon>Eucestoda</taxon>
        <taxon>Diphyllobothriidea</taxon>
        <taxon>Diphyllobothriidae</taxon>
        <taxon>Schistocephalus</taxon>
    </lineage>
</organism>
<dbReference type="InterPro" id="IPR057207">
    <property type="entry name" value="FBXL15_LRR"/>
</dbReference>
<dbReference type="InterPro" id="IPR001810">
    <property type="entry name" value="F-box_dom"/>
</dbReference>
<dbReference type="Pfam" id="PF12937">
    <property type="entry name" value="F-box-like"/>
    <property type="match status" value="1"/>
</dbReference>
<dbReference type="Gene3D" id="1.20.1280.50">
    <property type="match status" value="1"/>
</dbReference>
<keyword evidence="1" id="KW-0833">Ubl conjugation pathway</keyword>
<protein>
    <submittedName>
        <fullName evidence="4">F-box/LRR-repeat protein 14</fullName>
    </submittedName>
</protein>
<dbReference type="InterPro" id="IPR006553">
    <property type="entry name" value="Leu-rich_rpt_Cys-con_subtyp"/>
</dbReference>